<organism evidence="1">
    <name type="scientific">Tanacetum cinerariifolium</name>
    <name type="common">Dalmatian daisy</name>
    <name type="synonym">Chrysanthemum cinerariifolium</name>
    <dbReference type="NCBI Taxonomy" id="118510"/>
    <lineage>
        <taxon>Eukaryota</taxon>
        <taxon>Viridiplantae</taxon>
        <taxon>Streptophyta</taxon>
        <taxon>Embryophyta</taxon>
        <taxon>Tracheophyta</taxon>
        <taxon>Spermatophyta</taxon>
        <taxon>Magnoliopsida</taxon>
        <taxon>eudicotyledons</taxon>
        <taxon>Gunneridae</taxon>
        <taxon>Pentapetalae</taxon>
        <taxon>asterids</taxon>
        <taxon>campanulids</taxon>
        <taxon>Asterales</taxon>
        <taxon>Asteraceae</taxon>
        <taxon>Asteroideae</taxon>
        <taxon>Anthemideae</taxon>
        <taxon>Anthemidinae</taxon>
        <taxon>Tanacetum</taxon>
    </lineage>
</organism>
<gene>
    <name evidence="1" type="ORF">Tci_557641</name>
</gene>
<accession>A0A699IU10</accession>
<protein>
    <submittedName>
        <fullName evidence="1">Uncharacterized protein</fullName>
    </submittedName>
</protein>
<proteinExistence type="predicted"/>
<feature type="non-terminal residue" evidence="1">
    <location>
        <position position="1"/>
    </location>
</feature>
<dbReference type="EMBL" id="BKCJ010333053">
    <property type="protein sequence ID" value="GEZ85668.1"/>
    <property type="molecule type" value="Genomic_DNA"/>
</dbReference>
<name>A0A699IU10_TANCI</name>
<sequence>ARHNYKWVTFISKLNSHVVYASKSKAVFNPYPYAAVDKAPTQQLPTHEASVSRQGIPGELGLELDSAVQGVQDNVRPTEAEVVIDVEREGVCGREPGVEGRVFREGLVVLSLEEVAGDGRVLEGVEPRE</sequence>
<comment type="caution">
    <text evidence="1">The sequence shown here is derived from an EMBL/GenBank/DDBJ whole genome shotgun (WGS) entry which is preliminary data.</text>
</comment>
<dbReference type="AlphaFoldDB" id="A0A699IU10"/>
<feature type="non-terminal residue" evidence="1">
    <location>
        <position position="129"/>
    </location>
</feature>
<reference evidence="1" key="1">
    <citation type="journal article" date="2019" name="Sci. Rep.">
        <title>Draft genome of Tanacetum cinerariifolium, the natural source of mosquito coil.</title>
        <authorList>
            <person name="Yamashiro T."/>
            <person name="Shiraishi A."/>
            <person name="Satake H."/>
            <person name="Nakayama K."/>
        </authorList>
    </citation>
    <scope>NUCLEOTIDE SEQUENCE</scope>
</reference>
<evidence type="ECO:0000313" key="1">
    <source>
        <dbReference type="EMBL" id="GEZ85668.1"/>
    </source>
</evidence>